<keyword evidence="2" id="KW-0456">Lyase</keyword>
<sequence>MDDSGPLTLTRALVVLDVPDLQVAADFWCRLLATTVVDTDHDWIALAPVAGLRLAFQWAPDVPAPTWPDPAVPQQAHLDLHVADLDAAEATVLAAGGRPVEGPGDDPSFRVYRDPSGHPFCLCRESGPGPGQEAGR</sequence>
<protein>
    <submittedName>
        <fullName evidence="2">Catechol 2,3-dioxygenase-like lactoylglutathione lyase family enzyme</fullName>
    </submittedName>
</protein>
<dbReference type="RefSeq" id="WP_328823701.1">
    <property type="nucleotide sequence ID" value="NZ_JACGWT010000002.1"/>
</dbReference>
<evidence type="ECO:0000313" key="2">
    <source>
        <dbReference type="EMBL" id="MBA8793978.1"/>
    </source>
</evidence>
<gene>
    <name evidence="2" type="ORF">FHX74_001583</name>
</gene>
<proteinExistence type="predicted"/>
<dbReference type="AlphaFoldDB" id="A0A7W3P5I7"/>
<dbReference type="InterPro" id="IPR037523">
    <property type="entry name" value="VOC_core"/>
</dbReference>
<dbReference type="PROSITE" id="PS51819">
    <property type="entry name" value="VOC"/>
    <property type="match status" value="1"/>
</dbReference>
<accession>A0A7W3P5I7</accession>
<keyword evidence="3" id="KW-1185">Reference proteome</keyword>
<name>A0A7W3P5I7_9ACTN</name>
<dbReference type="Pfam" id="PF18029">
    <property type="entry name" value="Glyoxalase_6"/>
    <property type="match status" value="1"/>
</dbReference>
<dbReference type="Gene3D" id="3.10.180.10">
    <property type="entry name" value="2,3-Dihydroxybiphenyl 1,2-Dioxygenase, domain 1"/>
    <property type="match status" value="1"/>
</dbReference>
<dbReference type="PANTHER" id="PTHR35908">
    <property type="entry name" value="HYPOTHETICAL FUSION PROTEIN"/>
    <property type="match status" value="1"/>
</dbReference>
<keyword evidence="2" id="KW-0560">Oxidoreductase</keyword>
<comment type="caution">
    <text evidence="2">The sequence shown here is derived from an EMBL/GenBank/DDBJ whole genome shotgun (WGS) entry which is preliminary data.</text>
</comment>
<keyword evidence="2" id="KW-0223">Dioxygenase</keyword>
<dbReference type="PANTHER" id="PTHR35908:SF1">
    <property type="entry name" value="CONSERVED PROTEIN"/>
    <property type="match status" value="1"/>
</dbReference>
<dbReference type="InterPro" id="IPR029068">
    <property type="entry name" value="Glyas_Bleomycin-R_OHBP_Dase"/>
</dbReference>
<dbReference type="GO" id="GO:0016829">
    <property type="term" value="F:lyase activity"/>
    <property type="evidence" value="ECO:0007669"/>
    <property type="project" value="UniProtKB-KW"/>
</dbReference>
<evidence type="ECO:0000259" key="1">
    <source>
        <dbReference type="PROSITE" id="PS51819"/>
    </source>
</evidence>
<dbReference type="GO" id="GO:0051213">
    <property type="term" value="F:dioxygenase activity"/>
    <property type="evidence" value="ECO:0007669"/>
    <property type="project" value="UniProtKB-KW"/>
</dbReference>
<organism evidence="2 3">
    <name type="scientific">Microlunatus kandeliicorticis</name>
    <dbReference type="NCBI Taxonomy" id="1759536"/>
    <lineage>
        <taxon>Bacteria</taxon>
        <taxon>Bacillati</taxon>
        <taxon>Actinomycetota</taxon>
        <taxon>Actinomycetes</taxon>
        <taxon>Propionibacteriales</taxon>
        <taxon>Propionibacteriaceae</taxon>
        <taxon>Microlunatus</taxon>
    </lineage>
</organism>
<dbReference type="SUPFAM" id="SSF54593">
    <property type="entry name" value="Glyoxalase/Bleomycin resistance protein/Dihydroxybiphenyl dioxygenase"/>
    <property type="match status" value="1"/>
</dbReference>
<feature type="domain" description="VOC" evidence="1">
    <location>
        <begin position="10"/>
        <end position="125"/>
    </location>
</feature>
<dbReference type="InterPro" id="IPR041581">
    <property type="entry name" value="Glyoxalase_6"/>
</dbReference>
<dbReference type="EMBL" id="JACGWT010000002">
    <property type="protein sequence ID" value="MBA8793978.1"/>
    <property type="molecule type" value="Genomic_DNA"/>
</dbReference>
<dbReference type="Proteomes" id="UP000523079">
    <property type="component" value="Unassembled WGS sequence"/>
</dbReference>
<dbReference type="CDD" id="cd06587">
    <property type="entry name" value="VOC"/>
    <property type="match status" value="1"/>
</dbReference>
<evidence type="ECO:0000313" key="3">
    <source>
        <dbReference type="Proteomes" id="UP000523079"/>
    </source>
</evidence>
<reference evidence="2 3" key="1">
    <citation type="submission" date="2020-07" db="EMBL/GenBank/DDBJ databases">
        <title>Sequencing the genomes of 1000 actinobacteria strains.</title>
        <authorList>
            <person name="Klenk H.-P."/>
        </authorList>
    </citation>
    <scope>NUCLEOTIDE SEQUENCE [LARGE SCALE GENOMIC DNA]</scope>
    <source>
        <strain evidence="2 3">DSM 100723</strain>
    </source>
</reference>